<comment type="caution">
    <text evidence="5">The sequence shown here is derived from an EMBL/GenBank/DDBJ whole genome shotgun (WGS) entry which is preliminary data.</text>
</comment>
<dbReference type="PANTHER" id="PTHR47313:SF1">
    <property type="entry name" value="RIBOSOMAL RNA LARGE SUBUNIT METHYLTRANSFERASE K_L"/>
    <property type="match status" value="1"/>
</dbReference>
<dbReference type="PROSITE" id="PS00092">
    <property type="entry name" value="N6_MTASE"/>
    <property type="match status" value="1"/>
</dbReference>
<dbReference type="Pfam" id="PF22020">
    <property type="entry name" value="RlmL_1st"/>
    <property type="match status" value="1"/>
</dbReference>
<dbReference type="PANTHER" id="PTHR47313">
    <property type="entry name" value="RIBOSOMAL RNA LARGE SUBUNIT METHYLTRANSFERASE K/L"/>
    <property type="match status" value="1"/>
</dbReference>
<dbReference type="Proteomes" id="UP000631421">
    <property type="component" value="Unassembled WGS sequence"/>
</dbReference>
<protein>
    <submittedName>
        <fullName evidence="5">RNA methyltransferase</fullName>
    </submittedName>
</protein>
<dbReference type="InterPro" id="IPR054170">
    <property type="entry name" value="RlmL_1st"/>
</dbReference>
<dbReference type="InterPro" id="IPR002052">
    <property type="entry name" value="DNA_methylase_N6_adenine_CS"/>
</dbReference>
<reference evidence="5" key="1">
    <citation type="journal article" date="2015" name="ISME J.">
        <title>Draft Genome Sequence of Streptomyces incarnatus NRRL8089, which Produces the Nucleoside Antibiotic Sinefungin.</title>
        <authorList>
            <person name="Oshima K."/>
            <person name="Hattori M."/>
            <person name="Shimizu H."/>
            <person name="Fukuda K."/>
            <person name="Nemoto M."/>
            <person name="Inagaki K."/>
            <person name="Tamura T."/>
        </authorList>
    </citation>
    <scope>NUCLEOTIDE SEQUENCE</scope>
    <source>
        <strain evidence="5">FACHB-1277</strain>
    </source>
</reference>
<evidence type="ECO:0000313" key="5">
    <source>
        <dbReference type="EMBL" id="MBD2151508.1"/>
    </source>
</evidence>
<dbReference type="GO" id="GO:0008990">
    <property type="term" value="F:rRNA (guanine-N2-)-methyltransferase activity"/>
    <property type="evidence" value="ECO:0007669"/>
    <property type="project" value="TreeGrafter"/>
</dbReference>
<evidence type="ECO:0000256" key="2">
    <source>
        <dbReference type="ARBA" id="ARBA00022679"/>
    </source>
</evidence>
<gene>
    <name evidence="5" type="ORF">H6F44_15470</name>
</gene>
<evidence type="ECO:0000259" key="4">
    <source>
        <dbReference type="PROSITE" id="PS51165"/>
    </source>
</evidence>
<proteinExistence type="predicted"/>
<dbReference type="InterPro" id="IPR000241">
    <property type="entry name" value="RlmKL-like_Mtase"/>
</dbReference>
<keyword evidence="6" id="KW-1185">Reference proteome</keyword>
<evidence type="ECO:0000256" key="3">
    <source>
        <dbReference type="PROSITE-ProRule" id="PRU00529"/>
    </source>
</evidence>
<dbReference type="InterPro" id="IPR053943">
    <property type="entry name" value="RlmKL-like_Mtase_CS"/>
</dbReference>
<dbReference type="InterPro" id="IPR004114">
    <property type="entry name" value="THUMP_dom"/>
</dbReference>
<dbReference type="Gene3D" id="3.40.50.150">
    <property type="entry name" value="Vaccinia Virus protein VP39"/>
    <property type="match status" value="1"/>
</dbReference>
<dbReference type="GO" id="GO:0070043">
    <property type="term" value="F:rRNA (guanine-N7-)-methyltransferase activity"/>
    <property type="evidence" value="ECO:0007669"/>
    <property type="project" value="TreeGrafter"/>
</dbReference>
<dbReference type="Pfam" id="PF01170">
    <property type="entry name" value="UPF0020"/>
    <property type="match status" value="1"/>
</dbReference>
<accession>A0A926UVA5</accession>
<keyword evidence="1 5" id="KW-0489">Methyltransferase</keyword>
<feature type="domain" description="THUMP" evidence="4">
    <location>
        <begin position="43"/>
        <end position="154"/>
    </location>
</feature>
<dbReference type="RefSeq" id="WP_190351928.1">
    <property type="nucleotide sequence ID" value="NZ_JACJPY010000056.1"/>
</dbReference>
<keyword evidence="2" id="KW-0808">Transferase</keyword>
<sequence>MNQYFATVARGLEALAANELEELGAHAVETGFCGVSFTGDRQLLYRVNLWARLPFRILVKLDEFDCIDAEDLYQGIKAIDWSVYLSPDMTIAVNATGKSDRLNHTHFTALQVKNAIVDQQMDRFGDRSNVDVQDADVKIAVHIDQDICQVSLDSSGDSLHRRGYRPAVGLAPLKESLAAALIRMSDWEPQQMFYDPLCGSGTLPLEASLKALHIAPGMFRERFGFETWLDFDQALWAELIQDADDSRVESLPAPIWGSDRNHEVVDQAIVNAKNCGLANHVYFTKLDLEEVVAPADSGVVFCNPPYGERLGRNSDLGLFYKQLGNVLKQRFKGWTAYVLSGNKELSQTIGLKSSQRIAVLNGALPCQLMKYELY</sequence>
<dbReference type="SUPFAM" id="SSF53335">
    <property type="entry name" value="S-adenosyl-L-methionine-dependent methyltransferases"/>
    <property type="match status" value="1"/>
</dbReference>
<dbReference type="AlphaFoldDB" id="A0A926UVA5"/>
<reference evidence="5" key="2">
    <citation type="submission" date="2020-08" db="EMBL/GenBank/DDBJ databases">
        <authorList>
            <person name="Chen M."/>
            <person name="Teng W."/>
            <person name="Zhao L."/>
            <person name="Hu C."/>
            <person name="Zhou Y."/>
            <person name="Han B."/>
            <person name="Song L."/>
            <person name="Shu W."/>
        </authorList>
    </citation>
    <scope>NUCLEOTIDE SEQUENCE</scope>
    <source>
        <strain evidence="5">FACHB-1277</strain>
    </source>
</reference>
<dbReference type="EMBL" id="JACJPY010000056">
    <property type="protein sequence ID" value="MBD2151508.1"/>
    <property type="molecule type" value="Genomic_DNA"/>
</dbReference>
<organism evidence="5 6">
    <name type="scientific">Pseudanabaena cinerea FACHB-1277</name>
    <dbReference type="NCBI Taxonomy" id="2949581"/>
    <lineage>
        <taxon>Bacteria</taxon>
        <taxon>Bacillati</taxon>
        <taxon>Cyanobacteriota</taxon>
        <taxon>Cyanophyceae</taxon>
        <taxon>Pseudanabaenales</taxon>
        <taxon>Pseudanabaenaceae</taxon>
        <taxon>Pseudanabaena</taxon>
        <taxon>Pseudanabaena cinerea</taxon>
    </lineage>
</organism>
<dbReference type="Pfam" id="PF02926">
    <property type="entry name" value="THUMP"/>
    <property type="match status" value="1"/>
</dbReference>
<evidence type="ECO:0000313" key="6">
    <source>
        <dbReference type="Proteomes" id="UP000631421"/>
    </source>
</evidence>
<dbReference type="SMART" id="SM00981">
    <property type="entry name" value="THUMP"/>
    <property type="match status" value="1"/>
</dbReference>
<keyword evidence="3" id="KW-0694">RNA-binding</keyword>
<dbReference type="InterPro" id="IPR029063">
    <property type="entry name" value="SAM-dependent_MTases_sf"/>
</dbReference>
<dbReference type="PROSITE" id="PS01261">
    <property type="entry name" value="UPF0020"/>
    <property type="match status" value="1"/>
</dbReference>
<dbReference type="GO" id="GO:0003723">
    <property type="term" value="F:RNA binding"/>
    <property type="evidence" value="ECO:0007669"/>
    <property type="project" value="UniProtKB-UniRule"/>
</dbReference>
<dbReference type="Gene3D" id="3.30.2130.30">
    <property type="match status" value="1"/>
</dbReference>
<evidence type="ECO:0000256" key="1">
    <source>
        <dbReference type="ARBA" id="ARBA00022603"/>
    </source>
</evidence>
<dbReference type="CDD" id="cd11715">
    <property type="entry name" value="THUMP_AdoMetMT"/>
    <property type="match status" value="1"/>
</dbReference>
<name>A0A926UVA5_9CYAN</name>
<dbReference type="PROSITE" id="PS51165">
    <property type="entry name" value="THUMP"/>
    <property type="match status" value="1"/>
</dbReference>